<proteinExistence type="predicted"/>
<organism evidence="2 3">
    <name type="scientific">Streptomyces gardneri</name>
    <dbReference type="NCBI Taxonomy" id="66892"/>
    <lineage>
        <taxon>Bacteria</taxon>
        <taxon>Bacillati</taxon>
        <taxon>Actinomycetota</taxon>
        <taxon>Actinomycetes</taxon>
        <taxon>Kitasatosporales</taxon>
        <taxon>Streptomycetaceae</taxon>
        <taxon>Streptomyces</taxon>
    </lineage>
</organism>
<keyword evidence="3" id="KW-1185">Reference proteome</keyword>
<gene>
    <name evidence="2" type="ORF">SGA01_45110</name>
</gene>
<accession>A0A4Y3RMD9</accession>
<dbReference type="AlphaFoldDB" id="A0A4Y3RMD9"/>
<feature type="compositionally biased region" description="Low complexity" evidence="1">
    <location>
        <begin position="26"/>
        <end position="35"/>
    </location>
</feature>
<dbReference type="EMBL" id="BJMN01000029">
    <property type="protein sequence ID" value="GEB58906.1"/>
    <property type="molecule type" value="Genomic_DNA"/>
</dbReference>
<sequence>MLNRIRRAIARTRERNAQKPRHRRVLPLTRPTLTHPTPPDRQTLPLRQLQARADFLPGEETALVRPYVLASEQRTRQRSTPLPHHLLAHSCFTPAEAHG</sequence>
<reference evidence="2 3" key="1">
    <citation type="submission" date="2019-06" db="EMBL/GenBank/DDBJ databases">
        <title>Whole genome shotgun sequence of Streptomyces gardneri NBRC 12865.</title>
        <authorList>
            <person name="Hosoyama A."/>
            <person name="Uohara A."/>
            <person name="Ohji S."/>
            <person name="Ichikawa N."/>
        </authorList>
    </citation>
    <scope>NUCLEOTIDE SEQUENCE [LARGE SCALE GENOMIC DNA]</scope>
    <source>
        <strain evidence="2 3">NBRC 12865</strain>
    </source>
</reference>
<feature type="compositionally biased region" description="Basic residues" evidence="1">
    <location>
        <begin position="1"/>
        <end position="10"/>
    </location>
</feature>
<comment type="caution">
    <text evidence="2">The sequence shown here is derived from an EMBL/GenBank/DDBJ whole genome shotgun (WGS) entry which is preliminary data.</text>
</comment>
<protein>
    <submittedName>
        <fullName evidence="2">Uncharacterized protein</fullName>
    </submittedName>
</protein>
<evidence type="ECO:0000313" key="2">
    <source>
        <dbReference type="EMBL" id="GEB58906.1"/>
    </source>
</evidence>
<feature type="region of interest" description="Disordered" evidence="1">
    <location>
        <begin position="1"/>
        <end position="42"/>
    </location>
</feature>
<dbReference type="Proteomes" id="UP000315226">
    <property type="component" value="Unassembled WGS sequence"/>
</dbReference>
<evidence type="ECO:0000313" key="3">
    <source>
        <dbReference type="Proteomes" id="UP000315226"/>
    </source>
</evidence>
<evidence type="ECO:0000256" key="1">
    <source>
        <dbReference type="SAM" id="MobiDB-lite"/>
    </source>
</evidence>
<name>A0A4Y3RMD9_9ACTN</name>